<dbReference type="Proteomes" id="UP000095283">
    <property type="component" value="Unplaced"/>
</dbReference>
<protein>
    <submittedName>
        <fullName evidence="2">Uncharacterized protein</fullName>
    </submittedName>
</protein>
<evidence type="ECO:0000313" key="2">
    <source>
        <dbReference type="WBParaSite" id="Hba_06769"/>
    </source>
</evidence>
<sequence>MRSSGTAIPSTNHSKKSTILLLIPPNYVVKNTLI</sequence>
<dbReference type="WBParaSite" id="Hba_06769">
    <property type="protein sequence ID" value="Hba_06769"/>
    <property type="gene ID" value="Hba_06769"/>
</dbReference>
<evidence type="ECO:0000313" key="1">
    <source>
        <dbReference type="Proteomes" id="UP000095283"/>
    </source>
</evidence>
<proteinExistence type="predicted"/>
<name>A0A1I7WNQ1_HETBA</name>
<reference evidence="2" key="1">
    <citation type="submission" date="2016-11" db="UniProtKB">
        <authorList>
            <consortium name="WormBaseParasite"/>
        </authorList>
    </citation>
    <scope>IDENTIFICATION</scope>
</reference>
<dbReference type="AlphaFoldDB" id="A0A1I7WNQ1"/>
<accession>A0A1I7WNQ1</accession>
<keyword evidence="1" id="KW-1185">Reference proteome</keyword>
<organism evidence="1 2">
    <name type="scientific">Heterorhabditis bacteriophora</name>
    <name type="common">Entomopathogenic nematode worm</name>
    <dbReference type="NCBI Taxonomy" id="37862"/>
    <lineage>
        <taxon>Eukaryota</taxon>
        <taxon>Metazoa</taxon>
        <taxon>Ecdysozoa</taxon>
        <taxon>Nematoda</taxon>
        <taxon>Chromadorea</taxon>
        <taxon>Rhabditida</taxon>
        <taxon>Rhabditina</taxon>
        <taxon>Rhabditomorpha</taxon>
        <taxon>Strongyloidea</taxon>
        <taxon>Heterorhabditidae</taxon>
        <taxon>Heterorhabditis</taxon>
    </lineage>
</organism>